<dbReference type="EMBL" id="JARJFB010000086">
    <property type="protein sequence ID" value="MEA0971139.1"/>
    <property type="molecule type" value="Genomic_DNA"/>
</dbReference>
<proteinExistence type="predicted"/>
<comment type="caution">
    <text evidence="1">The sequence shown here is derived from an EMBL/GenBank/DDBJ whole genome shotgun (WGS) entry which is preliminary data.</text>
</comment>
<name>A0ABU5ND87_9RICK</name>
<dbReference type="PANTHER" id="PTHR31116:SF29">
    <property type="entry name" value="DNA GLYCOSYLASE SUPERFAMILY PROTEIN"/>
    <property type="match status" value="1"/>
</dbReference>
<dbReference type="SUPFAM" id="SSF48150">
    <property type="entry name" value="DNA-glycosylase"/>
    <property type="match status" value="1"/>
</dbReference>
<evidence type="ECO:0000313" key="1">
    <source>
        <dbReference type="EMBL" id="MEA0971139.1"/>
    </source>
</evidence>
<organism evidence="1 2">
    <name type="scientific">Candidatus Megaera venefica</name>
    <dbReference type="NCBI Taxonomy" id="2055910"/>
    <lineage>
        <taxon>Bacteria</taxon>
        <taxon>Pseudomonadati</taxon>
        <taxon>Pseudomonadota</taxon>
        <taxon>Alphaproteobacteria</taxon>
        <taxon>Rickettsiales</taxon>
        <taxon>Rickettsiaceae</taxon>
        <taxon>Candidatus Megaera</taxon>
    </lineage>
</organism>
<dbReference type="Proteomes" id="UP001291687">
    <property type="component" value="Unassembled WGS sequence"/>
</dbReference>
<dbReference type="Pfam" id="PF03352">
    <property type="entry name" value="Adenine_glyco"/>
    <property type="match status" value="1"/>
</dbReference>
<dbReference type="InterPro" id="IPR011257">
    <property type="entry name" value="DNA_glycosylase"/>
</dbReference>
<dbReference type="InterPro" id="IPR005019">
    <property type="entry name" value="Adenine_glyco"/>
</dbReference>
<dbReference type="RefSeq" id="WP_322777041.1">
    <property type="nucleotide sequence ID" value="NZ_JARJFB010000086.1"/>
</dbReference>
<dbReference type="PANTHER" id="PTHR31116">
    <property type="entry name" value="OS04G0501200 PROTEIN"/>
    <property type="match status" value="1"/>
</dbReference>
<accession>A0ABU5ND87</accession>
<protein>
    <submittedName>
        <fullName evidence="1">DNA-3-methyladenine glycosylase I</fullName>
    </submittedName>
</protein>
<sequence>MECTLIIIDVIVKFRFIINKMQFQDGVCRCNWIKDDSDYLKYHDEEWGVPQYDDQKLFELLVLESAEAGLNWLMILKKRANYRLAYDNFDPNKVAEFNEKKALELLNNKGIIRSRLKIKSSIQNAQRFLEIQKQYGSFSNYIWQYVDHKPILNNWLRSDDVPSETALLLAICKDMKKRGFTFIGSRIIYAFMQAIGMVNDHPGYCFKYHKNQNGSNA</sequence>
<evidence type="ECO:0000313" key="2">
    <source>
        <dbReference type="Proteomes" id="UP001291687"/>
    </source>
</evidence>
<dbReference type="Gene3D" id="1.10.340.30">
    <property type="entry name" value="Hypothetical protein, domain 2"/>
    <property type="match status" value="1"/>
</dbReference>
<gene>
    <name evidence="1" type="ORF">Megvenef_01112</name>
</gene>
<keyword evidence="2" id="KW-1185">Reference proteome</keyword>
<reference evidence="1 2" key="1">
    <citation type="submission" date="2023-03" db="EMBL/GenBank/DDBJ databases">
        <title>Host association and intracellularity evolved multiple times independently in the Rickettsiales.</title>
        <authorList>
            <person name="Castelli M."/>
            <person name="Nardi T."/>
            <person name="Gammuto L."/>
            <person name="Bellinzona G."/>
            <person name="Sabaneyeva E."/>
            <person name="Potekhin A."/>
            <person name="Serra V."/>
            <person name="Petroni G."/>
            <person name="Sassera D."/>
        </authorList>
    </citation>
    <scope>NUCLEOTIDE SEQUENCE [LARGE SCALE GENOMIC DNA]</scope>
    <source>
        <strain evidence="1 2">Sr 2-6</strain>
    </source>
</reference>